<feature type="domain" description="DUF7924" evidence="2">
    <location>
        <begin position="277"/>
        <end position="356"/>
    </location>
</feature>
<keyword evidence="4" id="KW-1185">Reference proteome</keyword>
<protein>
    <recommendedName>
        <fullName evidence="2">DUF7924 domain-containing protein</fullName>
    </recommendedName>
</protein>
<feature type="compositionally biased region" description="Basic residues" evidence="1">
    <location>
        <begin position="85"/>
        <end position="95"/>
    </location>
</feature>
<evidence type="ECO:0000313" key="4">
    <source>
        <dbReference type="Proteomes" id="UP000756921"/>
    </source>
</evidence>
<dbReference type="OrthoDB" id="5372703at2759"/>
<feature type="region of interest" description="Disordered" evidence="1">
    <location>
        <begin position="73"/>
        <end position="101"/>
    </location>
</feature>
<gene>
    <name evidence="3" type="ORF">PMIN01_13493</name>
</gene>
<dbReference type="Pfam" id="PF25545">
    <property type="entry name" value="DUF7924"/>
    <property type="match status" value="1"/>
</dbReference>
<reference evidence="3" key="1">
    <citation type="journal article" date="2020" name="Mol. Plant Microbe Interact.">
        <title>Genome Sequence of the Biocontrol Agent Coniothyrium minitans strain Conio (IMI 134523).</title>
        <authorList>
            <person name="Patel D."/>
            <person name="Shittu T.A."/>
            <person name="Baroncelli R."/>
            <person name="Muthumeenakshi S."/>
            <person name="Osborne T.H."/>
            <person name="Janganan T.K."/>
            <person name="Sreenivasaprasad S."/>
        </authorList>
    </citation>
    <scope>NUCLEOTIDE SEQUENCE</scope>
    <source>
        <strain evidence="3">Conio</strain>
    </source>
</reference>
<accession>A0A9P6KJC7</accession>
<proteinExistence type="predicted"/>
<evidence type="ECO:0000256" key="1">
    <source>
        <dbReference type="SAM" id="MobiDB-lite"/>
    </source>
</evidence>
<dbReference type="Proteomes" id="UP000756921">
    <property type="component" value="Unassembled WGS sequence"/>
</dbReference>
<dbReference type="InterPro" id="IPR057684">
    <property type="entry name" value="DUF7924"/>
</dbReference>
<organism evidence="3 4">
    <name type="scientific">Paraphaeosphaeria minitans</name>
    <dbReference type="NCBI Taxonomy" id="565426"/>
    <lineage>
        <taxon>Eukaryota</taxon>
        <taxon>Fungi</taxon>
        <taxon>Dikarya</taxon>
        <taxon>Ascomycota</taxon>
        <taxon>Pezizomycotina</taxon>
        <taxon>Dothideomycetes</taxon>
        <taxon>Pleosporomycetidae</taxon>
        <taxon>Pleosporales</taxon>
        <taxon>Massarineae</taxon>
        <taxon>Didymosphaeriaceae</taxon>
        <taxon>Paraphaeosphaeria</taxon>
    </lineage>
</organism>
<dbReference type="AlphaFoldDB" id="A0A9P6KJC7"/>
<evidence type="ECO:0000259" key="2">
    <source>
        <dbReference type="Pfam" id="PF25545"/>
    </source>
</evidence>
<evidence type="ECO:0000313" key="3">
    <source>
        <dbReference type="EMBL" id="KAF9728665.1"/>
    </source>
</evidence>
<comment type="caution">
    <text evidence="3">The sequence shown here is derived from an EMBL/GenBank/DDBJ whole genome shotgun (WGS) entry which is preliminary data.</text>
</comment>
<dbReference type="EMBL" id="WJXW01000019">
    <property type="protein sequence ID" value="KAF9728665.1"/>
    <property type="molecule type" value="Genomic_DNA"/>
</dbReference>
<name>A0A9P6KJC7_9PLEO</name>
<sequence length="441" mass="48949">MKRALSDFDTAACEVVQKRRRHSLSATHIAPTSQWANVMGWLRAVPSGASPEKPRITPRKCLGTKIHPHTYSIPAMDSRGLDTRRGRKLQTRKRSVSPTKKPTEYRSILLSEAGIFIDCNFEAPDSAPNLEELAVPSELRLLVDRIAKEYCEECRDSAMKGQGEGDWRANASVTVMNKLRRYESFAKILNVNGSDKPWRAELKPERATTVIQRMVMPPPITISPMVVEPKDSTAAAPDQPDSFSSSAGVIFKPPFDNRPAHFETLDNDTLSYTSRYTSTSNSDPESLSTPKPDICVGLEHRSFQPSQQQTLNYLKTDPHAQAIGLHFPFLIFEAKGNAGLFGAQNQAAVGAACMLRILDLVSCGDMVAWSVATEGPIHELWVHHRDVEKKYQSVNKGVWRVTNEDAANAFVGAMAKILLWGSTVYKQRILQALDGMPSFRG</sequence>